<protein>
    <recommendedName>
        <fullName evidence="1">DUF1707 domain-containing protein</fullName>
    </recommendedName>
</protein>
<dbReference type="InterPro" id="IPR012551">
    <property type="entry name" value="DUF1707_SHOCT-like"/>
</dbReference>
<sequence>MANQRPLLPAAVADGRLSLGELDGRLTRACDARTPGELRRAARGLPELGPPKGQVVSRAATSRFALGPFGVFGGRGAPRAERPGAPRVVVKGVALFGAVVVKSPRQAR</sequence>
<feature type="domain" description="DUF1707" evidence="1">
    <location>
        <begin position="7"/>
        <end position="46"/>
    </location>
</feature>
<evidence type="ECO:0000259" key="1">
    <source>
        <dbReference type="Pfam" id="PF08044"/>
    </source>
</evidence>
<keyword evidence="3" id="KW-1185">Reference proteome</keyword>
<reference evidence="3" key="1">
    <citation type="journal article" date="2019" name="Int. J. Syst. Evol. Microbiol.">
        <title>The Global Catalogue of Microorganisms (GCM) 10K type strain sequencing project: providing services to taxonomists for standard genome sequencing and annotation.</title>
        <authorList>
            <consortium name="The Broad Institute Genomics Platform"/>
            <consortium name="The Broad Institute Genome Sequencing Center for Infectious Disease"/>
            <person name="Wu L."/>
            <person name="Ma J."/>
        </authorList>
    </citation>
    <scope>NUCLEOTIDE SEQUENCE [LARGE SCALE GENOMIC DNA]</scope>
    <source>
        <strain evidence="3">JCM 4253</strain>
    </source>
</reference>
<dbReference type="Pfam" id="PF08044">
    <property type="entry name" value="DUF1707"/>
    <property type="match status" value="1"/>
</dbReference>
<dbReference type="EMBL" id="BNBF01000002">
    <property type="protein sequence ID" value="GHG36457.1"/>
    <property type="molecule type" value="Genomic_DNA"/>
</dbReference>
<gene>
    <name evidence="2" type="ORF">GCM10018980_07230</name>
</gene>
<name>A0A919EUX5_9ACTN</name>
<proteinExistence type="predicted"/>
<dbReference type="AlphaFoldDB" id="A0A919EUX5"/>
<accession>A0A919EUX5</accession>
<evidence type="ECO:0000313" key="2">
    <source>
        <dbReference type="EMBL" id="GHG36457.1"/>
    </source>
</evidence>
<dbReference type="Proteomes" id="UP000619355">
    <property type="component" value="Unassembled WGS sequence"/>
</dbReference>
<organism evidence="2 3">
    <name type="scientific">Streptomyces capoamus</name>
    <dbReference type="NCBI Taxonomy" id="68183"/>
    <lineage>
        <taxon>Bacteria</taxon>
        <taxon>Bacillati</taxon>
        <taxon>Actinomycetota</taxon>
        <taxon>Actinomycetes</taxon>
        <taxon>Kitasatosporales</taxon>
        <taxon>Streptomycetaceae</taxon>
        <taxon>Streptomyces</taxon>
    </lineage>
</organism>
<comment type="caution">
    <text evidence="2">The sequence shown here is derived from an EMBL/GenBank/DDBJ whole genome shotgun (WGS) entry which is preliminary data.</text>
</comment>
<evidence type="ECO:0000313" key="3">
    <source>
        <dbReference type="Proteomes" id="UP000619355"/>
    </source>
</evidence>
<dbReference type="RefSeq" id="WP_189978289.1">
    <property type="nucleotide sequence ID" value="NZ_BNBF01000002.1"/>
</dbReference>